<proteinExistence type="predicted"/>
<feature type="transmembrane region" description="Helical" evidence="1">
    <location>
        <begin position="193"/>
        <end position="218"/>
    </location>
</feature>
<gene>
    <name evidence="2" type="ORF">KIN_21090</name>
</gene>
<dbReference type="EMBL" id="BLJE01000002">
    <property type="protein sequence ID" value="GFE65035.1"/>
    <property type="molecule type" value="Genomic_DNA"/>
</dbReference>
<accession>A0A6N6JFX8</accession>
<sequence>MTDQTSFIIAAGRADRFAPLLILTASVLTLLIILTDFMKVGFSPLLLKEGGGVENASFALLMLGAAAFCIGGAPSLLKRHWHVAVALLILAGRELDMDKKYFTSGLFKLRTYTGDAPLSEKLIGAAVILLVLWVLWRFARRDLASWIRNLRHGSRTAWVLFLGFGLAAFSKTIDGAARKLEPFGIEMSLETSAWLGGLEEVLELIFAFCVVYAVALWVQDHTRA</sequence>
<dbReference type="RefSeq" id="WP_159806649.1">
    <property type="nucleotide sequence ID" value="NZ_BLJE01000002.1"/>
</dbReference>
<evidence type="ECO:0000313" key="2">
    <source>
        <dbReference type="EMBL" id="GFE65035.1"/>
    </source>
</evidence>
<name>A0A6N6JFX8_9RHOB</name>
<feature type="transmembrane region" description="Helical" evidence="1">
    <location>
        <begin position="17"/>
        <end position="37"/>
    </location>
</feature>
<organism evidence="2 3">
    <name type="scientific">Litoreibacter roseus</name>
    <dbReference type="NCBI Taxonomy" id="2601869"/>
    <lineage>
        <taxon>Bacteria</taxon>
        <taxon>Pseudomonadati</taxon>
        <taxon>Pseudomonadota</taxon>
        <taxon>Alphaproteobacteria</taxon>
        <taxon>Rhodobacterales</taxon>
        <taxon>Roseobacteraceae</taxon>
        <taxon>Litoreibacter</taxon>
    </lineage>
</organism>
<feature type="transmembrane region" description="Helical" evidence="1">
    <location>
        <begin position="157"/>
        <end position="173"/>
    </location>
</feature>
<feature type="transmembrane region" description="Helical" evidence="1">
    <location>
        <begin position="58"/>
        <end position="77"/>
    </location>
</feature>
<dbReference type="AlphaFoldDB" id="A0A6N6JFX8"/>
<feature type="transmembrane region" description="Helical" evidence="1">
    <location>
        <begin position="118"/>
        <end position="136"/>
    </location>
</feature>
<dbReference type="Proteomes" id="UP000436822">
    <property type="component" value="Unassembled WGS sequence"/>
</dbReference>
<comment type="caution">
    <text evidence="2">The sequence shown here is derived from an EMBL/GenBank/DDBJ whole genome shotgun (WGS) entry which is preliminary data.</text>
</comment>
<protein>
    <submittedName>
        <fullName evidence="2">Uncharacterized protein</fullName>
    </submittedName>
</protein>
<keyword evidence="1" id="KW-0472">Membrane</keyword>
<keyword evidence="1" id="KW-1133">Transmembrane helix</keyword>
<evidence type="ECO:0000313" key="3">
    <source>
        <dbReference type="Proteomes" id="UP000436822"/>
    </source>
</evidence>
<keyword evidence="1" id="KW-0812">Transmembrane</keyword>
<dbReference type="OrthoDB" id="269771at2"/>
<reference evidence="2 3" key="1">
    <citation type="submission" date="2019-12" db="EMBL/GenBank/DDBJ databases">
        <title>Litoreibacter badius sp. nov., a novel bacteriochlorophyll a-containing bacterium in the genus Litoreibacter.</title>
        <authorList>
            <person name="Kanamuro M."/>
            <person name="Takabe Y."/>
            <person name="Mori K."/>
            <person name="Takaichi S."/>
            <person name="Hanada S."/>
        </authorList>
    </citation>
    <scope>NUCLEOTIDE SEQUENCE [LARGE SCALE GENOMIC DNA]</scope>
    <source>
        <strain evidence="2 3">K6</strain>
    </source>
</reference>
<evidence type="ECO:0000256" key="1">
    <source>
        <dbReference type="SAM" id="Phobius"/>
    </source>
</evidence>
<keyword evidence="3" id="KW-1185">Reference proteome</keyword>